<keyword evidence="2" id="KW-1185">Reference proteome</keyword>
<evidence type="ECO:0000313" key="1">
    <source>
        <dbReference type="EMBL" id="KAK0710592.1"/>
    </source>
</evidence>
<accession>A0AA40A7D6</accession>
<name>A0AA40A7D6_9PEZI</name>
<protein>
    <submittedName>
        <fullName evidence="1">Uncharacterized protein</fullName>
    </submittedName>
</protein>
<dbReference type="Proteomes" id="UP001172102">
    <property type="component" value="Unassembled WGS sequence"/>
</dbReference>
<dbReference type="AlphaFoldDB" id="A0AA40A7D6"/>
<proteinExistence type="predicted"/>
<comment type="caution">
    <text evidence="1">The sequence shown here is derived from an EMBL/GenBank/DDBJ whole genome shotgun (WGS) entry which is preliminary data.</text>
</comment>
<gene>
    <name evidence="1" type="ORF">B0H67DRAFT_583038</name>
</gene>
<reference evidence="1" key="1">
    <citation type="submission" date="2023-06" db="EMBL/GenBank/DDBJ databases">
        <title>Genome-scale phylogeny and comparative genomics of the fungal order Sordariales.</title>
        <authorList>
            <consortium name="Lawrence Berkeley National Laboratory"/>
            <person name="Hensen N."/>
            <person name="Bonometti L."/>
            <person name="Westerberg I."/>
            <person name="Brannstrom I.O."/>
            <person name="Guillou S."/>
            <person name="Cros-Aarteil S."/>
            <person name="Calhoun S."/>
            <person name="Haridas S."/>
            <person name="Kuo A."/>
            <person name="Mondo S."/>
            <person name="Pangilinan J."/>
            <person name="Riley R."/>
            <person name="Labutti K."/>
            <person name="Andreopoulos B."/>
            <person name="Lipzen A."/>
            <person name="Chen C."/>
            <person name="Yanf M."/>
            <person name="Daum C."/>
            <person name="Ng V."/>
            <person name="Clum A."/>
            <person name="Steindorff A."/>
            <person name="Ohm R."/>
            <person name="Martin F."/>
            <person name="Silar P."/>
            <person name="Natvig D."/>
            <person name="Lalanne C."/>
            <person name="Gautier V."/>
            <person name="Ament-Velasquez S.L."/>
            <person name="Kruys A."/>
            <person name="Hutchinson M.I."/>
            <person name="Powell A.J."/>
            <person name="Barry K."/>
            <person name="Miller A.N."/>
            <person name="Grigoriev I.V."/>
            <person name="Debuchy R."/>
            <person name="Gladieux P."/>
            <person name="Thoren M.H."/>
            <person name="Johannesson H."/>
        </authorList>
    </citation>
    <scope>NUCLEOTIDE SEQUENCE</scope>
    <source>
        <strain evidence="1">SMH4607-1</strain>
    </source>
</reference>
<dbReference type="EMBL" id="JAUKUA010000005">
    <property type="protein sequence ID" value="KAK0710592.1"/>
    <property type="molecule type" value="Genomic_DNA"/>
</dbReference>
<sequence length="259" mass="28693">MANESRGSIAFQSLPAEGEESATAFSERVLPAPTLGAAPLCDRCSTFDIQSFTRTPHRSRGYKRSDTERSVASNCRFCLLLLDSVQGLDPSDPFYILTFGELKSTKPELYIHMTLSENYETATQKTAGPFCFNRLQIAIGGRFDEVRSHSEVELCVAADTNSPAANEKFISGRYLGPDPDDEAHWETIRRWLDECASPKNLSPSDEATNGHKKCRETASGLEILDHGNPVMPIRCIKVDPTGKLIVLEDTETKTELYIP</sequence>
<evidence type="ECO:0000313" key="2">
    <source>
        <dbReference type="Proteomes" id="UP001172102"/>
    </source>
</evidence>
<organism evidence="1 2">
    <name type="scientific">Lasiosphaeris hirsuta</name>
    <dbReference type="NCBI Taxonomy" id="260670"/>
    <lineage>
        <taxon>Eukaryota</taxon>
        <taxon>Fungi</taxon>
        <taxon>Dikarya</taxon>
        <taxon>Ascomycota</taxon>
        <taxon>Pezizomycotina</taxon>
        <taxon>Sordariomycetes</taxon>
        <taxon>Sordariomycetidae</taxon>
        <taxon>Sordariales</taxon>
        <taxon>Lasiosphaeriaceae</taxon>
        <taxon>Lasiosphaeris</taxon>
    </lineage>
</organism>